<accession>M5EE51</accession>
<dbReference type="RefSeq" id="WP_005488697.1">
    <property type="nucleotide sequence ID" value="NZ_CAUI01000015.1"/>
</dbReference>
<protein>
    <recommendedName>
        <fullName evidence="4">Prepilin-type N-terminal cleavage/methylation domain-containing protein</fullName>
    </recommendedName>
</protein>
<sequence length="173" mass="20027">MNFLVYCRDKLKEEAAFSLLEMMLVITISSLLTVIFIQLITDLYQNNDFFSLENAWQLDAYLAVDFIADQIKNSTKVEIINENEINIFSYYNQEYQWLKFSIYQSSGNNNLGRSIGSDQLNFKDFGRNLSLLDKVEDLKFEIIEPGLLKVTLAVKAKSTKKVEKLTVSRLIKI</sequence>
<dbReference type="InterPro" id="IPR045584">
    <property type="entry name" value="Pilin-like"/>
</dbReference>
<evidence type="ECO:0000256" key="1">
    <source>
        <dbReference type="SAM" id="Phobius"/>
    </source>
</evidence>
<feature type="transmembrane region" description="Helical" evidence="1">
    <location>
        <begin position="20"/>
        <end position="40"/>
    </location>
</feature>
<keyword evidence="1" id="KW-1133">Transmembrane helix</keyword>
<evidence type="ECO:0008006" key="4">
    <source>
        <dbReference type="Google" id="ProtNLM"/>
    </source>
</evidence>
<dbReference type="InParanoid" id="M5EE51"/>
<name>M5EE51_9FIRM</name>
<evidence type="ECO:0000313" key="2">
    <source>
        <dbReference type="EMBL" id="CCU79356.1"/>
    </source>
</evidence>
<keyword evidence="1" id="KW-0812">Transmembrane</keyword>
<dbReference type="Proteomes" id="UP000012063">
    <property type="component" value="Unassembled WGS sequence"/>
</dbReference>
<dbReference type="OrthoDB" id="2111724at2"/>
<proteinExistence type="predicted"/>
<dbReference type="EMBL" id="CAUI01000015">
    <property type="protein sequence ID" value="CCU79356.1"/>
    <property type="molecule type" value="Genomic_DNA"/>
</dbReference>
<evidence type="ECO:0000313" key="3">
    <source>
        <dbReference type="Proteomes" id="UP000012063"/>
    </source>
</evidence>
<gene>
    <name evidence="2" type="ORF">HSACCH_01265</name>
</gene>
<dbReference type="STRING" id="1293054.HSACCH_01265"/>
<keyword evidence="3" id="KW-1185">Reference proteome</keyword>
<dbReference type="SUPFAM" id="SSF54523">
    <property type="entry name" value="Pili subunits"/>
    <property type="match status" value="1"/>
</dbReference>
<keyword evidence="1" id="KW-0472">Membrane</keyword>
<comment type="caution">
    <text evidence="2">The sequence shown here is derived from an EMBL/GenBank/DDBJ whole genome shotgun (WGS) entry which is preliminary data.</text>
</comment>
<organism evidence="2 3">
    <name type="scientific">Halanaerobium saccharolyticum subsp. saccharolyticum DSM 6643</name>
    <dbReference type="NCBI Taxonomy" id="1293054"/>
    <lineage>
        <taxon>Bacteria</taxon>
        <taxon>Bacillati</taxon>
        <taxon>Bacillota</taxon>
        <taxon>Clostridia</taxon>
        <taxon>Halanaerobiales</taxon>
        <taxon>Halanaerobiaceae</taxon>
        <taxon>Halanaerobium</taxon>
    </lineage>
</organism>
<reference evidence="3" key="1">
    <citation type="journal article" date="2013" name="Genome Announc.">
        <title>Genome Sequence of Halanaerobium saccharolyticum subsp. saccharolyticum Strain DSM 6643T, a Halophilic Hydrogen-Producing Bacterium.</title>
        <authorList>
            <person name="Kivisto A."/>
            <person name="Larjo A."/>
            <person name="Ciranna A."/>
            <person name="Santala V."/>
            <person name="Roos C."/>
            <person name="Karp M."/>
        </authorList>
    </citation>
    <scope>NUCLEOTIDE SEQUENCE [LARGE SCALE GENOMIC DNA]</scope>
    <source>
        <strain evidence="3">DSM 6643</strain>
    </source>
</reference>
<dbReference type="AlphaFoldDB" id="M5EE51"/>